<accession>A0A5N7DTS4</accession>
<evidence type="ECO:0000256" key="1">
    <source>
        <dbReference type="SAM" id="Phobius"/>
    </source>
</evidence>
<evidence type="ECO:0000313" key="3">
    <source>
        <dbReference type="Proteomes" id="UP000325579"/>
    </source>
</evidence>
<dbReference type="Proteomes" id="UP000325579">
    <property type="component" value="Unassembled WGS sequence"/>
</dbReference>
<keyword evidence="1" id="KW-0812">Transmembrane</keyword>
<keyword evidence="3" id="KW-1185">Reference proteome</keyword>
<proteinExistence type="predicted"/>
<dbReference type="GeneID" id="43665436"/>
<name>A0A5N7DTS4_9EURO</name>
<dbReference type="AlphaFoldDB" id="A0A5N7DTS4"/>
<gene>
    <name evidence="2" type="ORF">BDV37DRAFT_237544</name>
</gene>
<keyword evidence="1" id="KW-0472">Membrane</keyword>
<keyword evidence="1" id="KW-1133">Transmembrane helix</keyword>
<protein>
    <submittedName>
        <fullName evidence="2">Uncharacterized protein</fullName>
    </submittedName>
</protein>
<feature type="transmembrane region" description="Helical" evidence="1">
    <location>
        <begin position="45"/>
        <end position="63"/>
    </location>
</feature>
<sequence length="69" mass="8169">MRYRKGLSSVWILVTGDVHHEETVDAPQRSLSLVSLFGMRWKRRIPYRSLFIFIFISFLTFPSQSLHGR</sequence>
<evidence type="ECO:0000313" key="2">
    <source>
        <dbReference type="EMBL" id="KAE8408918.1"/>
    </source>
</evidence>
<organism evidence="2 3">
    <name type="scientific">Aspergillus pseudonomiae</name>
    <dbReference type="NCBI Taxonomy" id="1506151"/>
    <lineage>
        <taxon>Eukaryota</taxon>
        <taxon>Fungi</taxon>
        <taxon>Dikarya</taxon>
        <taxon>Ascomycota</taxon>
        <taxon>Pezizomycotina</taxon>
        <taxon>Eurotiomycetes</taxon>
        <taxon>Eurotiomycetidae</taxon>
        <taxon>Eurotiales</taxon>
        <taxon>Aspergillaceae</taxon>
        <taxon>Aspergillus</taxon>
        <taxon>Aspergillus subgen. Circumdati</taxon>
    </lineage>
</organism>
<reference evidence="2 3" key="1">
    <citation type="submission" date="2019-04" db="EMBL/GenBank/DDBJ databases">
        <authorList>
            <consortium name="DOE Joint Genome Institute"/>
            <person name="Mondo S."/>
            <person name="Kjaerbolling I."/>
            <person name="Vesth T."/>
            <person name="Frisvad J.C."/>
            <person name="Nybo J.L."/>
            <person name="Theobald S."/>
            <person name="Kildgaard S."/>
            <person name="Isbrandt T."/>
            <person name="Kuo A."/>
            <person name="Sato A."/>
            <person name="Lyhne E.K."/>
            <person name="Kogle M.E."/>
            <person name="Wiebenga A."/>
            <person name="Kun R.S."/>
            <person name="Lubbers R.J."/>
            <person name="Makela M.R."/>
            <person name="Barry K."/>
            <person name="Chovatia M."/>
            <person name="Clum A."/>
            <person name="Daum C."/>
            <person name="Haridas S."/>
            <person name="He G."/>
            <person name="LaButti K."/>
            <person name="Lipzen A."/>
            <person name="Riley R."/>
            <person name="Salamov A."/>
            <person name="Simmons B.A."/>
            <person name="Magnuson J.K."/>
            <person name="Henrissat B."/>
            <person name="Mortensen U.H."/>
            <person name="Larsen T.O."/>
            <person name="Devries R.P."/>
            <person name="Grigoriev I.V."/>
            <person name="Machida M."/>
            <person name="Baker S.E."/>
            <person name="Andersen M.R."/>
            <person name="Cantor M.N."/>
            <person name="Hua S.X."/>
        </authorList>
    </citation>
    <scope>NUCLEOTIDE SEQUENCE [LARGE SCALE GENOMIC DNA]</scope>
    <source>
        <strain evidence="2 3">CBS 119388</strain>
    </source>
</reference>
<dbReference type="RefSeq" id="XP_031946237.1">
    <property type="nucleotide sequence ID" value="XM_032080745.1"/>
</dbReference>
<dbReference type="EMBL" id="ML736741">
    <property type="protein sequence ID" value="KAE8408918.1"/>
    <property type="molecule type" value="Genomic_DNA"/>
</dbReference>